<dbReference type="SUPFAM" id="SSF81301">
    <property type="entry name" value="Nucleotidyltransferase"/>
    <property type="match status" value="1"/>
</dbReference>
<feature type="region of interest" description="Disordered" evidence="1">
    <location>
        <begin position="714"/>
        <end position="759"/>
    </location>
</feature>
<sequence length="759" mass="82869">MSSREIDPSRNVYYVGAARLVTLPGPNPPTAPRADREGGRGGSSHERARQGGSFDVMRKQGQGSSTMDSIHAHAPSSAPVAGPSHNNQSRSNRGAKGPSSFQGPRGSSWHKANSQYDRPPSKAPARPPVPFFRDSATGAELLLPPVGKAWHPSSGTLNGRKARASREQAHYEPKQIEEARIQGLKRLQNVFEAEFQHEWNANERFLASIGCDKDWKAAFARGDAAALEQLKNRGVGAQLRRFWEERKSKEDEEARRIDLCARIQAVLSSAWANSRLQVVPFGSTATGMALRDSDLDLCILDPDRAEFPASTSSALCNSFLAETQEQLPGYYKVRSVSRALERNGGFRQLNPIVGAKVPIVKYVDRQTQISGDINVNNRFGVVNSAMIAAYCDLRPRLVRPLITFVKQCFKVWGLNDPAGANGPASFNSYTLALLVIQYLQGQNVLPNLQHVALLKAYGVEPKFLFHSGVEGARGGPRTIIPAVTAYDTTFLDWRTTHSNRQAAQAQLFNVYEQNCGVRMADEPQTTEQHDEWLGRFCLGFFRTFRDMKWKSHFVCTARSAILPRSATHPLNQGTKAQISDYAQWYERFPRDDDGEPIVQTLHPTFAQPAEWGVHAFIVQDPFIVTRNTAGNVKDDTAQLILDRVRSVVELLTDDVPDAEVRALRDRSRVRAQNPARPRVQGHPTLFIPNLAEVVRTPRYLECVEELESLEANAGGNLGGPGGSGSGIGGGGGGGSGGGGGGRGAGRNRGRGGGRASPTG</sequence>
<protein>
    <recommendedName>
        <fullName evidence="2">Poly(A) RNA polymerase mitochondrial-like central palm domain-containing protein</fullName>
    </recommendedName>
</protein>
<dbReference type="PANTHER" id="PTHR12271:SF40">
    <property type="entry name" value="POLY(A) RNA POLYMERASE GLD2"/>
    <property type="match status" value="1"/>
</dbReference>
<dbReference type="GO" id="GO:0031123">
    <property type="term" value="P:RNA 3'-end processing"/>
    <property type="evidence" value="ECO:0007669"/>
    <property type="project" value="TreeGrafter"/>
</dbReference>
<reference evidence="3" key="1">
    <citation type="journal article" date="2023" name="PhytoFront">
        <title>Draft Genome Resources of Seven Strains of Tilletia horrida, Causal Agent of Kernel Smut of Rice.</title>
        <authorList>
            <person name="Khanal S."/>
            <person name="Antony Babu S."/>
            <person name="Zhou X.G."/>
        </authorList>
    </citation>
    <scope>NUCLEOTIDE SEQUENCE</scope>
    <source>
        <strain evidence="3">TX3</strain>
    </source>
</reference>
<dbReference type="InterPro" id="IPR043519">
    <property type="entry name" value="NT_sf"/>
</dbReference>
<dbReference type="InterPro" id="IPR054708">
    <property type="entry name" value="MTPAP-like_central"/>
</dbReference>
<dbReference type="Pfam" id="PF22600">
    <property type="entry name" value="MTPAP-like_central"/>
    <property type="match status" value="1"/>
</dbReference>
<feature type="compositionally biased region" description="Pro residues" evidence="1">
    <location>
        <begin position="121"/>
        <end position="130"/>
    </location>
</feature>
<gene>
    <name evidence="3" type="ORF">OC842_000220</name>
</gene>
<evidence type="ECO:0000256" key="1">
    <source>
        <dbReference type="SAM" id="MobiDB-lite"/>
    </source>
</evidence>
<keyword evidence="4" id="KW-1185">Reference proteome</keyword>
<dbReference type="SUPFAM" id="SSF81631">
    <property type="entry name" value="PAP/OAS1 substrate-binding domain"/>
    <property type="match status" value="1"/>
</dbReference>
<dbReference type="Gene3D" id="1.10.1410.10">
    <property type="match status" value="1"/>
</dbReference>
<dbReference type="AlphaFoldDB" id="A0AAN6GHC7"/>
<dbReference type="GO" id="GO:0016779">
    <property type="term" value="F:nucleotidyltransferase activity"/>
    <property type="evidence" value="ECO:0007669"/>
    <property type="project" value="UniProtKB-ARBA"/>
</dbReference>
<name>A0AAN6GHC7_9BASI</name>
<comment type="caution">
    <text evidence="3">The sequence shown here is derived from an EMBL/GenBank/DDBJ whole genome shotgun (WGS) entry which is preliminary data.</text>
</comment>
<feature type="compositionally biased region" description="Gly residues" evidence="1">
    <location>
        <begin position="715"/>
        <end position="744"/>
    </location>
</feature>
<evidence type="ECO:0000313" key="3">
    <source>
        <dbReference type="EMBL" id="KAK0541014.1"/>
    </source>
</evidence>
<feature type="region of interest" description="Disordered" evidence="1">
    <location>
        <begin position="19"/>
        <end position="132"/>
    </location>
</feature>
<dbReference type="CDD" id="cd05402">
    <property type="entry name" value="NT_PAP_TUTase"/>
    <property type="match status" value="1"/>
</dbReference>
<evidence type="ECO:0000259" key="2">
    <source>
        <dbReference type="Pfam" id="PF22600"/>
    </source>
</evidence>
<dbReference type="Proteomes" id="UP001176521">
    <property type="component" value="Unassembled WGS sequence"/>
</dbReference>
<dbReference type="EMBL" id="JAPDMQ010000005">
    <property type="protein sequence ID" value="KAK0541014.1"/>
    <property type="molecule type" value="Genomic_DNA"/>
</dbReference>
<feature type="domain" description="Poly(A) RNA polymerase mitochondrial-like central palm" evidence="2">
    <location>
        <begin position="238"/>
        <end position="391"/>
    </location>
</feature>
<accession>A0AAN6GHC7</accession>
<dbReference type="Gene3D" id="3.30.460.10">
    <property type="entry name" value="Beta Polymerase, domain 2"/>
    <property type="match status" value="1"/>
</dbReference>
<feature type="region of interest" description="Disordered" evidence="1">
    <location>
        <begin position="144"/>
        <end position="172"/>
    </location>
</feature>
<organism evidence="3 4">
    <name type="scientific">Tilletia horrida</name>
    <dbReference type="NCBI Taxonomy" id="155126"/>
    <lineage>
        <taxon>Eukaryota</taxon>
        <taxon>Fungi</taxon>
        <taxon>Dikarya</taxon>
        <taxon>Basidiomycota</taxon>
        <taxon>Ustilaginomycotina</taxon>
        <taxon>Exobasidiomycetes</taxon>
        <taxon>Tilletiales</taxon>
        <taxon>Tilletiaceae</taxon>
        <taxon>Tilletia</taxon>
    </lineage>
</organism>
<evidence type="ECO:0000313" key="4">
    <source>
        <dbReference type="Proteomes" id="UP001176521"/>
    </source>
</evidence>
<dbReference type="PANTHER" id="PTHR12271">
    <property type="entry name" value="POLY A POLYMERASE CID PAP -RELATED"/>
    <property type="match status" value="1"/>
</dbReference>
<dbReference type="GO" id="GO:0010605">
    <property type="term" value="P:negative regulation of macromolecule metabolic process"/>
    <property type="evidence" value="ECO:0007669"/>
    <property type="project" value="UniProtKB-ARBA"/>
</dbReference>
<feature type="compositionally biased region" description="Basic and acidic residues" evidence="1">
    <location>
        <begin position="33"/>
        <end position="49"/>
    </location>
</feature>
<proteinExistence type="predicted"/>